<feature type="chain" id="PRO_5034130593" evidence="8">
    <location>
        <begin position="18"/>
        <end position="463"/>
    </location>
</feature>
<evidence type="ECO:0000256" key="4">
    <source>
        <dbReference type="ARBA" id="ARBA00023004"/>
    </source>
</evidence>
<dbReference type="Ensembl" id="ENSSFOT00015046856.1">
    <property type="protein sequence ID" value="ENSSFOP00015072386.1"/>
    <property type="gene ID" value="ENSSFOG00015000622.2"/>
</dbReference>
<dbReference type="PRINTS" id="PR00465">
    <property type="entry name" value="EP450IV"/>
</dbReference>
<dbReference type="GeneTree" id="ENSGT00940000153141"/>
<keyword evidence="4 6" id="KW-0408">Iron</keyword>
<reference evidence="9" key="3">
    <citation type="submission" date="2025-09" db="UniProtKB">
        <authorList>
            <consortium name="Ensembl"/>
        </authorList>
    </citation>
    <scope>IDENTIFICATION</scope>
</reference>
<dbReference type="GO" id="GO:0008396">
    <property type="term" value="F:oxysterol 7-alpha-hydroxylase activity"/>
    <property type="evidence" value="ECO:0007669"/>
    <property type="project" value="TreeGrafter"/>
</dbReference>
<evidence type="ECO:0000256" key="6">
    <source>
        <dbReference type="PIRSR" id="PIRSR602403-1"/>
    </source>
</evidence>
<dbReference type="Pfam" id="PF00067">
    <property type="entry name" value="p450"/>
    <property type="match status" value="1"/>
</dbReference>
<dbReference type="OrthoDB" id="6692864at2759"/>
<dbReference type="Proteomes" id="UP000694397">
    <property type="component" value="Chromosome 1"/>
</dbReference>
<feature type="signal peptide" evidence="8">
    <location>
        <begin position="1"/>
        <end position="17"/>
    </location>
</feature>
<protein>
    <submittedName>
        <fullName evidence="9">Cytochrome P450, family 39, subfamily A, polypeptide 1</fullName>
    </submittedName>
</protein>
<evidence type="ECO:0000256" key="5">
    <source>
        <dbReference type="ARBA" id="ARBA00023221"/>
    </source>
</evidence>
<dbReference type="Gene3D" id="1.10.630.10">
    <property type="entry name" value="Cytochrome P450"/>
    <property type="match status" value="1"/>
</dbReference>
<evidence type="ECO:0000313" key="9">
    <source>
        <dbReference type="Ensembl" id="ENSSFOP00015072386.1"/>
    </source>
</evidence>
<dbReference type="GO" id="GO:0042632">
    <property type="term" value="P:cholesterol homeostasis"/>
    <property type="evidence" value="ECO:0007669"/>
    <property type="project" value="TreeGrafter"/>
</dbReference>
<evidence type="ECO:0000256" key="2">
    <source>
        <dbReference type="ARBA" id="ARBA00022617"/>
    </source>
</evidence>
<dbReference type="GO" id="GO:0020037">
    <property type="term" value="F:heme binding"/>
    <property type="evidence" value="ECO:0007669"/>
    <property type="project" value="InterPro"/>
</dbReference>
<gene>
    <name evidence="9" type="primary">cyp39a1</name>
</gene>
<feature type="transmembrane region" description="Helical" evidence="7">
    <location>
        <begin position="270"/>
        <end position="292"/>
    </location>
</feature>
<evidence type="ECO:0000256" key="8">
    <source>
        <dbReference type="SAM" id="SignalP"/>
    </source>
</evidence>
<dbReference type="SUPFAM" id="SSF48264">
    <property type="entry name" value="Cytochrome P450"/>
    <property type="match status" value="1"/>
</dbReference>
<keyword evidence="5" id="KW-0753">Steroid metabolism</keyword>
<comment type="cofactor">
    <cofactor evidence="6">
        <name>heme</name>
        <dbReference type="ChEBI" id="CHEBI:30413"/>
    </cofactor>
</comment>
<keyword evidence="10" id="KW-1185">Reference proteome</keyword>
<keyword evidence="8" id="KW-0732">Signal</keyword>
<dbReference type="PANTHER" id="PTHR24304:SF2">
    <property type="entry name" value="24-HYDROXYCHOLESTEROL 7-ALPHA-HYDROXYLASE"/>
    <property type="match status" value="1"/>
</dbReference>
<evidence type="ECO:0000256" key="3">
    <source>
        <dbReference type="ARBA" id="ARBA00022723"/>
    </source>
</evidence>
<dbReference type="InterPro" id="IPR036396">
    <property type="entry name" value="Cyt_P450_sf"/>
</dbReference>
<dbReference type="InterPro" id="IPR001128">
    <property type="entry name" value="Cyt_P450"/>
</dbReference>
<keyword evidence="2 6" id="KW-0349">Heme</keyword>
<dbReference type="AlphaFoldDB" id="A0A8C9WEN5"/>
<organism evidence="9 10">
    <name type="scientific">Scleropages formosus</name>
    <name type="common">Asian bonytongue</name>
    <name type="synonym">Osteoglossum formosum</name>
    <dbReference type="NCBI Taxonomy" id="113540"/>
    <lineage>
        <taxon>Eukaryota</taxon>
        <taxon>Metazoa</taxon>
        <taxon>Chordata</taxon>
        <taxon>Craniata</taxon>
        <taxon>Vertebrata</taxon>
        <taxon>Euteleostomi</taxon>
        <taxon>Actinopterygii</taxon>
        <taxon>Neopterygii</taxon>
        <taxon>Teleostei</taxon>
        <taxon>Osteoglossocephala</taxon>
        <taxon>Osteoglossomorpha</taxon>
        <taxon>Osteoglossiformes</taxon>
        <taxon>Osteoglossidae</taxon>
        <taxon>Scleropages</taxon>
    </lineage>
</organism>
<dbReference type="PANTHER" id="PTHR24304">
    <property type="entry name" value="CYTOCHROME P450 FAMILY 7"/>
    <property type="match status" value="1"/>
</dbReference>
<keyword evidence="5" id="KW-0443">Lipid metabolism</keyword>
<evidence type="ECO:0000256" key="1">
    <source>
        <dbReference type="ARBA" id="ARBA00010617"/>
    </source>
</evidence>
<dbReference type="GO" id="GO:0006699">
    <property type="term" value="P:bile acid biosynthetic process"/>
    <property type="evidence" value="ECO:0007669"/>
    <property type="project" value="TreeGrafter"/>
</dbReference>
<dbReference type="InterPro" id="IPR002403">
    <property type="entry name" value="Cyt_P450_E_grp-IV"/>
</dbReference>
<name>A0A8C9WEN5_SCLFO</name>
<proteinExistence type="inferred from homology"/>
<reference evidence="9 10" key="1">
    <citation type="submission" date="2019-04" db="EMBL/GenBank/DDBJ databases">
        <authorList>
            <consortium name="Wellcome Sanger Institute Data Sharing"/>
        </authorList>
    </citation>
    <scope>NUCLEOTIDE SEQUENCE [LARGE SCALE GENOMIC DNA]</scope>
</reference>
<keyword evidence="3 6" id="KW-0479">Metal-binding</keyword>
<feature type="binding site" description="axial binding residue" evidence="6">
    <location>
        <position position="415"/>
    </location>
    <ligand>
        <name>heme</name>
        <dbReference type="ChEBI" id="CHEBI:30413"/>
    </ligand>
    <ligandPart>
        <name>Fe</name>
        <dbReference type="ChEBI" id="CHEBI:18248"/>
    </ligandPart>
</feature>
<evidence type="ECO:0000256" key="7">
    <source>
        <dbReference type="SAM" id="Phobius"/>
    </source>
</evidence>
<dbReference type="GO" id="GO:0005506">
    <property type="term" value="F:iron ion binding"/>
    <property type="evidence" value="ECO:0007669"/>
    <property type="project" value="InterPro"/>
</dbReference>
<sequence>MDLVIFVASLIILLASAYLLFTPRKSDAPPCIKGWIPWFGAAFEFGKAPLHFIAQAREQYGPVFTVFAAGKRLTFVTQHEDFRTFFTSKGVDFEQAVQEPVRNAASISKKSFYRYHPACNPLIKGRLSHNNLALLSAPLCEEFNHHLELLGTEGSGDLSDLVRSAMYPAVMSNLLGKVNSPDGPAATRLFLDAFRVYDEGFEYGSQLPAVFLRKWAKSKRWLLSLLSDMISRAESSKPSEAQLSRLFLQTLLHHLIALIKDEFQPNYGVLMLWASLANAIPITFWAIAFILASPAVYRTAMEQIVAALKDQGTGRTCVSADHLSRMPYVKWCIMEAIRLRSPGAIARRVVQPLRMQGYVIPQGDLLMLSPYWAHRNPRFFPDPEEFRPERWETADWEKNVFLEGFVAFGGGRNQCPGRSEQRLGERTCPLAYCLAITGSVMLDRYGSSARWGPCRVPTARLSV</sequence>
<comment type="similarity">
    <text evidence="1">Belongs to the cytochrome P450 family.</text>
</comment>
<keyword evidence="7" id="KW-0812">Transmembrane</keyword>
<accession>A0A8C9WEN5</accession>
<keyword evidence="7" id="KW-1133">Transmembrane helix</keyword>
<dbReference type="InterPro" id="IPR050529">
    <property type="entry name" value="CYP450_sterol_14alpha_dmase"/>
</dbReference>
<reference evidence="9" key="2">
    <citation type="submission" date="2025-08" db="UniProtKB">
        <authorList>
            <consortium name="Ensembl"/>
        </authorList>
    </citation>
    <scope>IDENTIFICATION</scope>
</reference>
<keyword evidence="7" id="KW-0472">Membrane</keyword>
<evidence type="ECO:0000313" key="10">
    <source>
        <dbReference type="Proteomes" id="UP000694397"/>
    </source>
</evidence>